<evidence type="ECO:0000256" key="5">
    <source>
        <dbReference type="ARBA" id="ARBA00035525"/>
    </source>
</evidence>
<gene>
    <name evidence="6" type="ORF">A2750_00860</name>
</gene>
<evidence type="ECO:0000256" key="4">
    <source>
        <dbReference type="ARBA" id="ARBA00035258"/>
    </source>
</evidence>
<reference evidence="6 7" key="1">
    <citation type="journal article" date="2016" name="Nat. Commun.">
        <title>Thousands of microbial genomes shed light on interconnected biogeochemical processes in an aquifer system.</title>
        <authorList>
            <person name="Anantharaman K."/>
            <person name="Brown C.T."/>
            <person name="Hug L.A."/>
            <person name="Sharon I."/>
            <person name="Castelle C.J."/>
            <person name="Probst A.J."/>
            <person name="Thomas B.C."/>
            <person name="Singh A."/>
            <person name="Wilkins M.J."/>
            <person name="Karaoz U."/>
            <person name="Brodie E.L."/>
            <person name="Williams K.H."/>
            <person name="Hubbard S.S."/>
            <person name="Banfield J.F."/>
        </authorList>
    </citation>
    <scope>NUCLEOTIDE SEQUENCE [LARGE SCALE GENOMIC DNA]</scope>
</reference>
<evidence type="ECO:0000313" key="7">
    <source>
        <dbReference type="Proteomes" id="UP000178023"/>
    </source>
</evidence>
<dbReference type="NCBIfam" id="NF001109">
    <property type="entry name" value="PRK00136.1"/>
    <property type="match status" value="1"/>
</dbReference>
<dbReference type="GO" id="GO:0006412">
    <property type="term" value="P:translation"/>
    <property type="evidence" value="ECO:0007669"/>
    <property type="project" value="InterPro"/>
</dbReference>
<dbReference type="InterPro" id="IPR000630">
    <property type="entry name" value="Ribosomal_uS8"/>
</dbReference>
<sequence length="126" mass="14417">MLIRIKNAQLVAKDHVVFPFSKIKFTIATLLKNNGYVSEVNKRKRKAKKTEHDFIEIVLKYSNGLPRLQGFKLISKPSRRIYIKASRIKPVRSGFGMAIISTSKGIMSSKEAWKEKLGGEHICEVW</sequence>
<dbReference type="GO" id="GO:0003735">
    <property type="term" value="F:structural constituent of ribosome"/>
    <property type="evidence" value="ECO:0007669"/>
    <property type="project" value="InterPro"/>
</dbReference>
<dbReference type="GO" id="GO:0005840">
    <property type="term" value="C:ribosome"/>
    <property type="evidence" value="ECO:0007669"/>
    <property type="project" value="UniProtKB-KW"/>
</dbReference>
<name>A0A1F8F5G0_9BACT</name>
<dbReference type="SUPFAM" id="SSF56047">
    <property type="entry name" value="Ribosomal protein S8"/>
    <property type="match status" value="1"/>
</dbReference>
<dbReference type="Gene3D" id="3.30.1370.30">
    <property type="match status" value="1"/>
</dbReference>
<organism evidence="6 7">
    <name type="scientific">Candidatus Yanofskybacteria bacterium RIFCSPHIGHO2_01_FULL_45_42</name>
    <dbReference type="NCBI Taxonomy" id="1802671"/>
    <lineage>
        <taxon>Bacteria</taxon>
        <taxon>Candidatus Yanofskyibacteriota</taxon>
    </lineage>
</organism>
<evidence type="ECO:0000256" key="2">
    <source>
        <dbReference type="ARBA" id="ARBA00022980"/>
    </source>
</evidence>
<protein>
    <recommendedName>
        <fullName evidence="4">Small ribosomal subunit protein uS8</fullName>
    </recommendedName>
    <alternativeName>
        <fullName evidence="5">30S ribosomal protein S8</fullName>
    </alternativeName>
</protein>
<keyword evidence="3" id="KW-0687">Ribonucleoprotein</keyword>
<dbReference type="Gene3D" id="3.30.1490.10">
    <property type="match status" value="1"/>
</dbReference>
<dbReference type="AlphaFoldDB" id="A0A1F8F5G0"/>
<comment type="similarity">
    <text evidence="1">Belongs to the universal ribosomal protein uS8 family.</text>
</comment>
<dbReference type="Proteomes" id="UP000178023">
    <property type="component" value="Unassembled WGS sequence"/>
</dbReference>
<evidence type="ECO:0000313" key="6">
    <source>
        <dbReference type="EMBL" id="OGN08363.1"/>
    </source>
</evidence>
<dbReference type="GO" id="GO:1990904">
    <property type="term" value="C:ribonucleoprotein complex"/>
    <property type="evidence" value="ECO:0007669"/>
    <property type="project" value="UniProtKB-KW"/>
</dbReference>
<dbReference type="PANTHER" id="PTHR11758">
    <property type="entry name" value="40S RIBOSOMAL PROTEIN S15A"/>
    <property type="match status" value="1"/>
</dbReference>
<dbReference type="EMBL" id="MGJL01000007">
    <property type="protein sequence ID" value="OGN08363.1"/>
    <property type="molecule type" value="Genomic_DNA"/>
</dbReference>
<dbReference type="Pfam" id="PF00410">
    <property type="entry name" value="Ribosomal_S8"/>
    <property type="match status" value="1"/>
</dbReference>
<dbReference type="FunFam" id="3.30.1490.10:FF:000001">
    <property type="entry name" value="30S ribosomal protein S8"/>
    <property type="match status" value="1"/>
</dbReference>
<dbReference type="GO" id="GO:0005737">
    <property type="term" value="C:cytoplasm"/>
    <property type="evidence" value="ECO:0007669"/>
    <property type="project" value="UniProtKB-ARBA"/>
</dbReference>
<keyword evidence="2 6" id="KW-0689">Ribosomal protein</keyword>
<evidence type="ECO:0000256" key="3">
    <source>
        <dbReference type="ARBA" id="ARBA00023274"/>
    </source>
</evidence>
<comment type="caution">
    <text evidence="6">The sequence shown here is derived from an EMBL/GenBank/DDBJ whole genome shotgun (WGS) entry which is preliminary data.</text>
</comment>
<proteinExistence type="inferred from homology"/>
<evidence type="ECO:0000256" key="1">
    <source>
        <dbReference type="ARBA" id="ARBA00006471"/>
    </source>
</evidence>
<dbReference type="InterPro" id="IPR035987">
    <property type="entry name" value="Ribosomal_uS8_sf"/>
</dbReference>
<accession>A0A1F8F5G0</accession>